<dbReference type="AlphaFoldDB" id="A0A5C4LXQ1"/>
<dbReference type="Pfam" id="PF14079">
    <property type="entry name" value="DUF4260"/>
    <property type="match status" value="1"/>
</dbReference>
<dbReference type="Proteomes" id="UP000305546">
    <property type="component" value="Unassembled WGS sequence"/>
</dbReference>
<keyword evidence="2" id="KW-1185">Reference proteome</keyword>
<dbReference type="RefSeq" id="WP_139097981.1">
    <property type="nucleotide sequence ID" value="NZ_VDFW01000015.1"/>
</dbReference>
<protein>
    <submittedName>
        <fullName evidence="1">DUF4260 family protein</fullName>
    </submittedName>
</protein>
<dbReference type="InterPro" id="IPR025356">
    <property type="entry name" value="DUF4260"/>
</dbReference>
<dbReference type="EMBL" id="VDFW01000015">
    <property type="protein sequence ID" value="TNC24382.1"/>
    <property type="molecule type" value="Genomic_DNA"/>
</dbReference>
<organism evidence="1 2">
    <name type="scientific">Amycolatopsis alkalitolerans</name>
    <dbReference type="NCBI Taxonomy" id="2547244"/>
    <lineage>
        <taxon>Bacteria</taxon>
        <taxon>Bacillati</taxon>
        <taxon>Actinomycetota</taxon>
        <taxon>Actinomycetes</taxon>
        <taxon>Pseudonocardiales</taxon>
        <taxon>Pseudonocardiaceae</taxon>
        <taxon>Amycolatopsis</taxon>
    </lineage>
</organism>
<accession>A0A5C4LXQ1</accession>
<evidence type="ECO:0000313" key="2">
    <source>
        <dbReference type="Proteomes" id="UP000305546"/>
    </source>
</evidence>
<evidence type="ECO:0000313" key="1">
    <source>
        <dbReference type="EMBL" id="TNC24382.1"/>
    </source>
</evidence>
<comment type="caution">
    <text evidence="1">The sequence shown here is derived from an EMBL/GenBank/DDBJ whole genome shotgun (WGS) entry which is preliminary data.</text>
</comment>
<reference evidence="1 2" key="1">
    <citation type="submission" date="2019-06" db="EMBL/GenBank/DDBJ databases">
        <title>Amycolatopsis alkalitolerans sp. nov., isolated from Gastrodia elata Blume.</title>
        <authorList>
            <person name="Narsing Rao M.P."/>
            <person name="Li W.J."/>
        </authorList>
    </citation>
    <scope>NUCLEOTIDE SEQUENCE [LARGE SCALE GENOMIC DNA]</scope>
    <source>
        <strain evidence="1 2">SYSUP0005</strain>
    </source>
</reference>
<dbReference type="OrthoDB" id="9813911at2"/>
<proteinExistence type="predicted"/>
<gene>
    <name evidence="1" type="ORF">FG385_18340</name>
</gene>
<sequence>MRAATRTANGILGLFLLAFAIFEAVKHGGWAVPMLLAGLIGPDLTFLIGIGAQAGHGVLPRRVVPFYNVAHLWPLPVLALVFFTLLVGSVPGFTLGLAWLAHICLDRALGYGLRARDGTQRAARRARGA</sequence>
<name>A0A5C4LXQ1_9PSEU</name>